<sequence>MNEPQLQSNRLFLYPLSIRELTQINSNDSDTIEISFDSETMSESFQAAISKKIRKMKRISEKLHPWYTYWAIIDKTVDKGIGFVGFKGFPNKKGYSEIGYGMSLNFRKRGLMTEAVNTLAEWARLNPNCKGVTARVLKTNVGSIKVLKNCGFQIVTSDELECIFVDNFI</sequence>
<dbReference type="SUPFAM" id="SSF55729">
    <property type="entry name" value="Acyl-CoA N-acyltransferases (Nat)"/>
    <property type="match status" value="1"/>
</dbReference>
<dbReference type="EMBL" id="JBHUMQ010000018">
    <property type="protein sequence ID" value="MFD2693635.1"/>
    <property type="molecule type" value="Genomic_DNA"/>
</dbReference>
<dbReference type="Proteomes" id="UP001597399">
    <property type="component" value="Unassembled WGS sequence"/>
</dbReference>
<accession>A0ABW5S533</accession>
<keyword evidence="3" id="KW-1185">Reference proteome</keyword>
<organism evidence="2 3">
    <name type="scientific">Sporolactobacillus shoreicorticis</name>
    <dbReference type="NCBI Taxonomy" id="1923877"/>
    <lineage>
        <taxon>Bacteria</taxon>
        <taxon>Bacillati</taxon>
        <taxon>Bacillota</taxon>
        <taxon>Bacilli</taxon>
        <taxon>Bacillales</taxon>
        <taxon>Sporolactobacillaceae</taxon>
        <taxon>Sporolactobacillus</taxon>
    </lineage>
</organism>
<dbReference type="EC" id="2.3.-.-" evidence="2"/>
<dbReference type="Gene3D" id="3.40.630.30">
    <property type="match status" value="1"/>
</dbReference>
<keyword evidence="2" id="KW-0012">Acyltransferase</keyword>
<evidence type="ECO:0000313" key="2">
    <source>
        <dbReference type="EMBL" id="MFD2693635.1"/>
    </source>
</evidence>
<keyword evidence="2" id="KW-0808">Transferase</keyword>
<dbReference type="GO" id="GO:0016746">
    <property type="term" value="F:acyltransferase activity"/>
    <property type="evidence" value="ECO:0007669"/>
    <property type="project" value="UniProtKB-KW"/>
</dbReference>
<proteinExistence type="predicted"/>
<reference evidence="3" key="1">
    <citation type="journal article" date="2019" name="Int. J. Syst. Evol. Microbiol.">
        <title>The Global Catalogue of Microorganisms (GCM) 10K type strain sequencing project: providing services to taxonomists for standard genome sequencing and annotation.</title>
        <authorList>
            <consortium name="The Broad Institute Genomics Platform"/>
            <consortium name="The Broad Institute Genome Sequencing Center for Infectious Disease"/>
            <person name="Wu L."/>
            <person name="Ma J."/>
        </authorList>
    </citation>
    <scope>NUCLEOTIDE SEQUENCE [LARGE SCALE GENOMIC DNA]</scope>
    <source>
        <strain evidence="3">TISTR 2466</strain>
    </source>
</reference>
<dbReference type="InterPro" id="IPR051531">
    <property type="entry name" value="N-acetyltransferase"/>
</dbReference>
<gene>
    <name evidence="2" type="ORF">ACFSUE_08350</name>
</gene>
<dbReference type="PANTHER" id="PTHR43792">
    <property type="entry name" value="GNAT FAMILY, PUTATIVE (AFU_ORTHOLOGUE AFUA_3G00765)-RELATED-RELATED"/>
    <property type="match status" value="1"/>
</dbReference>
<dbReference type="PROSITE" id="PS51186">
    <property type="entry name" value="GNAT"/>
    <property type="match status" value="1"/>
</dbReference>
<dbReference type="Pfam" id="PF13302">
    <property type="entry name" value="Acetyltransf_3"/>
    <property type="match status" value="1"/>
</dbReference>
<evidence type="ECO:0000313" key="3">
    <source>
        <dbReference type="Proteomes" id="UP001597399"/>
    </source>
</evidence>
<comment type="caution">
    <text evidence="2">The sequence shown here is derived from an EMBL/GenBank/DDBJ whole genome shotgun (WGS) entry which is preliminary data.</text>
</comment>
<protein>
    <submittedName>
        <fullName evidence="2">GNAT family N-acetyltransferase</fullName>
        <ecNumber evidence="2">2.3.-.-</ecNumber>
    </submittedName>
</protein>
<dbReference type="RefSeq" id="WP_253062405.1">
    <property type="nucleotide sequence ID" value="NZ_JAMXWM010000013.1"/>
</dbReference>
<dbReference type="PANTHER" id="PTHR43792:SF13">
    <property type="entry name" value="ACETYLTRANSFERASE"/>
    <property type="match status" value="1"/>
</dbReference>
<evidence type="ECO:0000259" key="1">
    <source>
        <dbReference type="PROSITE" id="PS51186"/>
    </source>
</evidence>
<dbReference type="InterPro" id="IPR000182">
    <property type="entry name" value="GNAT_dom"/>
</dbReference>
<dbReference type="InterPro" id="IPR016181">
    <property type="entry name" value="Acyl_CoA_acyltransferase"/>
</dbReference>
<name>A0ABW5S533_9BACL</name>
<feature type="domain" description="N-acetyltransferase" evidence="1">
    <location>
        <begin position="16"/>
        <end position="169"/>
    </location>
</feature>